<protein>
    <submittedName>
        <fullName evidence="1">Uncharacterized protein</fullName>
    </submittedName>
</protein>
<dbReference type="Proteomes" id="UP001153332">
    <property type="component" value="Unassembled WGS sequence"/>
</dbReference>
<evidence type="ECO:0000313" key="1">
    <source>
        <dbReference type="EMBL" id="KAJ8128013.1"/>
    </source>
</evidence>
<name>A0ACC2JKI2_9PEZI</name>
<proteinExistence type="predicted"/>
<accession>A0ACC2JKI2</accession>
<sequence length="702" mass="79327">MSRDMDLNVFARNQWSSFHSALALKELLNQKIGHSPPFPDPEHPWPIFLERPIYLGPGDLLPKFPASYYSRDDDFQAPSIIPDAKVAIIGAGAAGLFTAMILDYLRSKVPGFNVSYDIFEAAGEDRVGGRLFTYQFQPPDTVNSRVPRDYYDVGAMRFPENNIMTRLFDLFRHLDMRKWRLSDDAPPGSLVPYYMENINDHGYGFEPWCFNNTTKWGNWKNMTESDPDTFGLNSDAESENQKIPLSILTESPSTTFNQTVDELRQALRLDLETTPPGYRGFELLMSYDQYSTRQFLAMPPPGASLPPYNYQTIQFLETFTGGTNSFDQAFSESVLDTLDFEYSDDPQKNVWWTVLGGTQQLAKKMERRLQSPVTYRSRVTAIRVGDTADMEIDIQKTTSDGNTPLEKKEYNGVFNTTTLGALQRIDTKNTHLTYTARQAIRSLGYGASSKVGIKFSRAWWIHDLPNDFKIKRGGLGHSDLSIRTCVYPSYNIRDGPDIPAVLLCSYTWQQDADRIGALVSRSGNHDQQVKEEAALRELILRDLARLHAYPASGGQPGKSEEEMYNLISSLYIDHYAHNWTSDPNTAGAFALYRPQQFSEVWGRMIQPAGNLIIIGEATSPHHAWVVGALESAVHGVCLWLKMRYMEIPGARQAIELLEKAEEGNPFVGLPPYMDKIISDWSAWNAADDLRSRARKNWASAAS</sequence>
<comment type="caution">
    <text evidence="1">The sequence shown here is derived from an EMBL/GenBank/DDBJ whole genome shotgun (WGS) entry which is preliminary data.</text>
</comment>
<gene>
    <name evidence="1" type="ORF">O1611_g5621</name>
</gene>
<evidence type="ECO:0000313" key="2">
    <source>
        <dbReference type="Proteomes" id="UP001153332"/>
    </source>
</evidence>
<keyword evidence="2" id="KW-1185">Reference proteome</keyword>
<organism evidence="1 2">
    <name type="scientific">Lasiodiplodia mahajangana</name>
    <dbReference type="NCBI Taxonomy" id="1108764"/>
    <lineage>
        <taxon>Eukaryota</taxon>
        <taxon>Fungi</taxon>
        <taxon>Dikarya</taxon>
        <taxon>Ascomycota</taxon>
        <taxon>Pezizomycotina</taxon>
        <taxon>Dothideomycetes</taxon>
        <taxon>Dothideomycetes incertae sedis</taxon>
        <taxon>Botryosphaeriales</taxon>
        <taxon>Botryosphaeriaceae</taxon>
        <taxon>Lasiodiplodia</taxon>
    </lineage>
</organism>
<reference evidence="1" key="1">
    <citation type="submission" date="2022-12" db="EMBL/GenBank/DDBJ databases">
        <title>Genome Sequence of Lasiodiplodia mahajangana.</title>
        <authorList>
            <person name="Buettner E."/>
        </authorList>
    </citation>
    <scope>NUCLEOTIDE SEQUENCE</scope>
    <source>
        <strain evidence="1">VT137</strain>
    </source>
</reference>
<dbReference type="EMBL" id="JAPUUL010001215">
    <property type="protein sequence ID" value="KAJ8128013.1"/>
    <property type="molecule type" value="Genomic_DNA"/>
</dbReference>